<feature type="domain" description="TRAM" evidence="16">
    <location>
        <begin position="372"/>
        <end position="432"/>
    </location>
</feature>
<evidence type="ECO:0000259" key="16">
    <source>
        <dbReference type="PROSITE" id="PS50926"/>
    </source>
</evidence>
<sequence>MKKVAFYTLGCKVNQYETEAMIELFEHAGYEHVQSEEYADVYVINTCTVTHMSDRKSRQYIRRVKKKNPNSVIAVVGCYSQVAPEEILDIEEVNLVMGTNDRRHIVEKVEAVTCNDKVSTVDDIMKVKEFEEIEITQTNGRTRAFMKIQDGCDRFCTYCIIPYARGRVRSRDLDNIVEEVKLLASKGYKEVVLTGIHVASYGKDIKDKEVKLLDVIKAVNEIDGIERIRTSSVEPILFTDEFVEEISKMNKVCPHFHLSLQSGCDATLDRMNRRYTTKEYKEIVDRLREKMPDVAITTDVIVGFPGETNEEFKQTYEFLKDIELAQMHIFKYSPRKGTPAAKMDNQIDPQVKHMRSEQLISLSKNNFDKFAERFIGREMDVLFEETTKSGNYEGLTMNYMRVEAPSEEDISGQIRKVKITGIKEDYVEGVLI</sequence>
<dbReference type="EC" id="2.8.4.5" evidence="3"/>
<dbReference type="GO" id="GO:0046872">
    <property type="term" value="F:metal ion binding"/>
    <property type="evidence" value="ECO:0007669"/>
    <property type="project" value="UniProtKB-KW"/>
</dbReference>
<evidence type="ECO:0000313" key="19">
    <source>
        <dbReference type="EMBL" id="EEA84297.1"/>
    </source>
</evidence>
<proteinExistence type="inferred from homology"/>
<dbReference type="AlphaFoldDB" id="B6G1P4"/>
<keyword evidence="11" id="KW-0411">Iron-sulfur</keyword>
<dbReference type="SFLD" id="SFLDS00029">
    <property type="entry name" value="Radical_SAM"/>
    <property type="match status" value="1"/>
</dbReference>
<dbReference type="InterPro" id="IPR020612">
    <property type="entry name" value="Methylthiotransferase_CS"/>
</dbReference>
<evidence type="ECO:0000256" key="11">
    <source>
        <dbReference type="ARBA" id="ARBA00023014"/>
    </source>
</evidence>
<evidence type="ECO:0000256" key="13">
    <source>
        <dbReference type="ARBA" id="ARBA00051661"/>
    </source>
</evidence>
<name>B6G1P4_PEPHT</name>
<dbReference type="PROSITE" id="PS51449">
    <property type="entry name" value="MTTASE_N"/>
    <property type="match status" value="1"/>
</dbReference>
<evidence type="ECO:0000256" key="2">
    <source>
        <dbReference type="ARBA" id="ARBA00002399"/>
    </source>
</evidence>
<keyword evidence="9" id="KW-0479">Metal-binding</keyword>
<evidence type="ECO:0000256" key="4">
    <source>
        <dbReference type="ARBA" id="ARBA00022485"/>
    </source>
</evidence>
<evidence type="ECO:0000259" key="18">
    <source>
        <dbReference type="PROSITE" id="PS51918"/>
    </source>
</evidence>
<evidence type="ECO:0000256" key="5">
    <source>
        <dbReference type="ARBA" id="ARBA00022490"/>
    </source>
</evidence>
<dbReference type="NCBIfam" id="TIGR01574">
    <property type="entry name" value="miaB-methiolase"/>
    <property type="match status" value="1"/>
</dbReference>
<dbReference type="eggNOG" id="COG0621">
    <property type="taxonomic scope" value="Bacteria"/>
</dbReference>
<organism evidence="19 20">
    <name type="scientific">Peptacetobacter hiranonis (strain DSM 13275 / JCM 10541 / KCTC 15199 / TO-931)</name>
    <name type="common">Clostridium hiranonis</name>
    <dbReference type="NCBI Taxonomy" id="500633"/>
    <lineage>
        <taxon>Bacteria</taxon>
        <taxon>Bacillati</taxon>
        <taxon>Bacillota</taxon>
        <taxon>Clostridia</taxon>
        <taxon>Peptostreptococcales</taxon>
        <taxon>Peptostreptococcaceae</taxon>
        <taxon>Peptacetobacter</taxon>
    </lineage>
</organism>
<dbReference type="EMBL" id="ABWP01000076">
    <property type="protein sequence ID" value="EEA84297.1"/>
    <property type="molecule type" value="Genomic_DNA"/>
</dbReference>
<protein>
    <recommendedName>
        <fullName evidence="15">Threonylcarbamoyladenosine tRNA methylthiotransferase MtaB</fullName>
        <ecNumber evidence="3">2.8.4.5</ecNumber>
    </recommendedName>
    <alternativeName>
        <fullName evidence="12">tRNA-t(6)A37 methylthiotransferase</fullName>
    </alternativeName>
</protein>
<keyword evidence="20" id="KW-1185">Reference proteome</keyword>
<keyword evidence="10" id="KW-0408">Iron</keyword>
<reference evidence="19 20" key="1">
    <citation type="submission" date="2008-09" db="EMBL/GenBank/DDBJ databases">
        <authorList>
            <person name="Fulton L."/>
            <person name="Clifton S."/>
            <person name="Fulton B."/>
            <person name="Xu J."/>
            <person name="Minx P."/>
            <person name="Pepin K.H."/>
            <person name="Johnson M."/>
            <person name="Thiruvilangam P."/>
            <person name="Bhonagiri V."/>
            <person name="Nash W.E."/>
            <person name="Mardis E.R."/>
            <person name="Wilson R.K."/>
        </authorList>
    </citation>
    <scope>NUCLEOTIDE SEQUENCE [LARGE SCALE GENOMIC DNA]</scope>
    <source>
        <strain evidence="19 20">DSM 13275</strain>
    </source>
</reference>
<dbReference type="GO" id="GO:0035598">
    <property type="term" value="F:tRNA (N(6)-L-threonylcarbamoyladenosine(37)-C(2))-methylthiotransferase activity"/>
    <property type="evidence" value="ECO:0007669"/>
    <property type="project" value="UniProtKB-EC"/>
</dbReference>
<dbReference type="GO" id="GO:0051539">
    <property type="term" value="F:4 iron, 4 sulfur cluster binding"/>
    <property type="evidence" value="ECO:0007669"/>
    <property type="project" value="UniProtKB-KW"/>
</dbReference>
<dbReference type="InterPro" id="IPR002792">
    <property type="entry name" value="TRAM_dom"/>
</dbReference>
<dbReference type="Pfam" id="PF04055">
    <property type="entry name" value="Radical_SAM"/>
    <property type="match status" value="1"/>
</dbReference>
<accession>B6G1P4</accession>
<evidence type="ECO:0000256" key="14">
    <source>
        <dbReference type="ARBA" id="ARBA00061574"/>
    </source>
</evidence>
<dbReference type="PANTHER" id="PTHR11918">
    <property type="entry name" value="RADICAL SAM PROTEINS"/>
    <property type="match status" value="1"/>
</dbReference>
<comment type="caution">
    <text evidence="19">The sequence shown here is derived from an EMBL/GenBank/DDBJ whole genome shotgun (WGS) entry which is preliminary data.</text>
</comment>
<gene>
    <name evidence="19" type="ORF">CLOHIR_02051</name>
</gene>
<keyword evidence="4" id="KW-0004">4Fe-4S</keyword>
<dbReference type="InterPro" id="IPR034557">
    <property type="entry name" value="ThrcA_tRNA_MEthiotransferase"/>
</dbReference>
<dbReference type="RefSeq" id="WP_006440913.1">
    <property type="nucleotide sequence ID" value="NZ_DS995359.1"/>
</dbReference>
<evidence type="ECO:0000259" key="17">
    <source>
        <dbReference type="PROSITE" id="PS51449"/>
    </source>
</evidence>
<dbReference type="SFLD" id="SFLDF00295">
    <property type="entry name" value="threonylcarbamoyladenosine_tRN"/>
    <property type="match status" value="1"/>
</dbReference>
<keyword evidence="8" id="KW-0819">tRNA processing</keyword>
<dbReference type="STRING" id="500633.CLOHIR_02051"/>
<evidence type="ECO:0000256" key="7">
    <source>
        <dbReference type="ARBA" id="ARBA00022691"/>
    </source>
</evidence>
<dbReference type="SFLD" id="SFLDG01061">
    <property type="entry name" value="methylthiotransferase"/>
    <property type="match status" value="1"/>
</dbReference>
<dbReference type="InterPro" id="IPR005839">
    <property type="entry name" value="Methylthiotransferase"/>
</dbReference>
<dbReference type="Gene3D" id="3.80.30.20">
    <property type="entry name" value="tm_1862 like domain"/>
    <property type="match status" value="1"/>
</dbReference>
<dbReference type="InterPro" id="IPR007197">
    <property type="entry name" value="rSAM"/>
</dbReference>
<dbReference type="InterPro" id="IPR006638">
    <property type="entry name" value="Elp3/MiaA/NifB-like_rSAM"/>
</dbReference>
<comment type="similarity">
    <text evidence="14">Belongs to the methylthiotransferase family. MtaB subfamily.</text>
</comment>
<dbReference type="InterPro" id="IPR038135">
    <property type="entry name" value="Methylthiotransferase_N_sf"/>
</dbReference>
<dbReference type="SUPFAM" id="SSF102114">
    <property type="entry name" value="Radical SAM enzymes"/>
    <property type="match status" value="1"/>
</dbReference>
<dbReference type="NCBIfam" id="TIGR01579">
    <property type="entry name" value="MiaB-like-C"/>
    <property type="match status" value="1"/>
</dbReference>
<evidence type="ECO:0000256" key="6">
    <source>
        <dbReference type="ARBA" id="ARBA00022679"/>
    </source>
</evidence>
<keyword evidence="5" id="KW-0963">Cytoplasm</keyword>
<evidence type="ECO:0000256" key="12">
    <source>
        <dbReference type="ARBA" id="ARBA00031213"/>
    </source>
</evidence>
<dbReference type="PANTHER" id="PTHR11918:SF45">
    <property type="entry name" value="THREONYLCARBAMOYLADENOSINE TRNA METHYLTHIOTRANSFERASE"/>
    <property type="match status" value="1"/>
</dbReference>
<dbReference type="SMART" id="SM00729">
    <property type="entry name" value="Elp3"/>
    <property type="match status" value="1"/>
</dbReference>
<dbReference type="Proteomes" id="UP000003178">
    <property type="component" value="Unassembled WGS sequence"/>
</dbReference>
<reference evidence="19 20" key="2">
    <citation type="submission" date="2008-10" db="EMBL/GenBank/DDBJ databases">
        <title>Draft genome sequence of Clostridium hiranonis (DSM 13275).</title>
        <authorList>
            <person name="Sudarsanam P."/>
            <person name="Ley R."/>
            <person name="Guruge J."/>
            <person name="Turnbaugh P.J."/>
            <person name="Mahowald M."/>
            <person name="Liep D."/>
            <person name="Gordon J."/>
        </authorList>
    </citation>
    <scope>NUCLEOTIDE SEQUENCE [LARGE SCALE GENOMIC DNA]</scope>
    <source>
        <strain evidence="19 20">DSM 13275</strain>
    </source>
</reference>
<dbReference type="PROSITE" id="PS50926">
    <property type="entry name" value="TRAM"/>
    <property type="match status" value="1"/>
</dbReference>
<dbReference type="InterPro" id="IPR006467">
    <property type="entry name" value="MiaB-like_bact"/>
</dbReference>
<dbReference type="PROSITE" id="PS01278">
    <property type="entry name" value="MTTASE_RADICAL"/>
    <property type="match status" value="1"/>
</dbReference>
<keyword evidence="6" id="KW-0808">Transferase</keyword>
<comment type="function">
    <text evidence="2">Catalyzes the methylthiolation of N6-threonylcarbamoyladenosine (t(6)A), leading to the formation of 2-methylthio-N6-threonylcarbamoyladenosine (ms(2)t(6)A) at position 37 in tRNAs that read codons beginning with adenine.</text>
</comment>
<evidence type="ECO:0000256" key="15">
    <source>
        <dbReference type="ARBA" id="ARBA00069898"/>
    </source>
</evidence>
<dbReference type="NCBIfam" id="TIGR00089">
    <property type="entry name" value="MiaB/RimO family radical SAM methylthiotransferase"/>
    <property type="match status" value="1"/>
</dbReference>
<keyword evidence="7" id="KW-0949">S-adenosyl-L-methionine</keyword>
<comment type="cofactor">
    <cofactor evidence="1">
        <name>[4Fe-4S] cluster</name>
        <dbReference type="ChEBI" id="CHEBI:49883"/>
    </cofactor>
</comment>
<comment type="catalytic activity">
    <reaction evidence="13">
        <text>N(6)-L-threonylcarbamoyladenosine(37) in tRNA + (sulfur carrier)-SH + AH2 + 2 S-adenosyl-L-methionine = 2-methylsulfanyl-N(6)-L-threonylcarbamoyladenosine(37) in tRNA + (sulfur carrier)-H + 5'-deoxyadenosine + L-methionine + A + S-adenosyl-L-homocysteine + 2 H(+)</text>
        <dbReference type="Rhea" id="RHEA:37075"/>
        <dbReference type="Rhea" id="RHEA-COMP:10163"/>
        <dbReference type="Rhea" id="RHEA-COMP:11092"/>
        <dbReference type="Rhea" id="RHEA-COMP:14737"/>
        <dbReference type="Rhea" id="RHEA-COMP:14739"/>
        <dbReference type="ChEBI" id="CHEBI:13193"/>
        <dbReference type="ChEBI" id="CHEBI:15378"/>
        <dbReference type="ChEBI" id="CHEBI:17319"/>
        <dbReference type="ChEBI" id="CHEBI:17499"/>
        <dbReference type="ChEBI" id="CHEBI:29917"/>
        <dbReference type="ChEBI" id="CHEBI:57844"/>
        <dbReference type="ChEBI" id="CHEBI:57856"/>
        <dbReference type="ChEBI" id="CHEBI:59789"/>
        <dbReference type="ChEBI" id="CHEBI:64428"/>
        <dbReference type="ChEBI" id="CHEBI:74418"/>
        <dbReference type="ChEBI" id="CHEBI:74420"/>
        <dbReference type="EC" id="2.8.4.5"/>
    </reaction>
</comment>
<dbReference type="Gene3D" id="3.40.50.12160">
    <property type="entry name" value="Methylthiotransferase, N-terminal domain"/>
    <property type="match status" value="1"/>
</dbReference>
<feature type="domain" description="MTTase N-terminal" evidence="17">
    <location>
        <begin position="2"/>
        <end position="114"/>
    </location>
</feature>
<dbReference type="Pfam" id="PF00919">
    <property type="entry name" value="UPF0004"/>
    <property type="match status" value="1"/>
</dbReference>
<evidence type="ECO:0000256" key="10">
    <source>
        <dbReference type="ARBA" id="ARBA00023004"/>
    </source>
</evidence>
<dbReference type="HOGENOM" id="CLU_018697_1_0_9"/>
<dbReference type="FunFam" id="3.40.50.12160:FF:000004">
    <property type="entry name" value="Threonylcarbamoyladenosine tRNA methylthiotransferase MtaB"/>
    <property type="match status" value="1"/>
</dbReference>
<dbReference type="InterPro" id="IPR058240">
    <property type="entry name" value="rSAM_sf"/>
</dbReference>
<evidence type="ECO:0000313" key="20">
    <source>
        <dbReference type="Proteomes" id="UP000003178"/>
    </source>
</evidence>
<feature type="domain" description="Radical SAM core" evidence="18">
    <location>
        <begin position="138"/>
        <end position="369"/>
    </location>
</feature>
<dbReference type="PROSITE" id="PS51918">
    <property type="entry name" value="RADICAL_SAM"/>
    <property type="match status" value="1"/>
</dbReference>
<evidence type="ECO:0000256" key="3">
    <source>
        <dbReference type="ARBA" id="ARBA00013273"/>
    </source>
</evidence>
<dbReference type="OrthoDB" id="9805215at2"/>
<dbReference type="SFLD" id="SFLDG01082">
    <property type="entry name" value="B12-binding_domain_containing"/>
    <property type="match status" value="1"/>
</dbReference>
<evidence type="ECO:0000256" key="1">
    <source>
        <dbReference type="ARBA" id="ARBA00001966"/>
    </source>
</evidence>
<evidence type="ECO:0000256" key="8">
    <source>
        <dbReference type="ARBA" id="ARBA00022694"/>
    </source>
</evidence>
<dbReference type="InterPro" id="IPR023404">
    <property type="entry name" value="rSAM_horseshoe"/>
</dbReference>
<dbReference type="InterPro" id="IPR013848">
    <property type="entry name" value="Methylthiotransferase_N"/>
</dbReference>
<dbReference type="FunFam" id="3.80.30.20:FF:000001">
    <property type="entry name" value="tRNA-2-methylthio-N(6)-dimethylallyladenosine synthase 2"/>
    <property type="match status" value="1"/>
</dbReference>
<evidence type="ECO:0000256" key="9">
    <source>
        <dbReference type="ARBA" id="ARBA00022723"/>
    </source>
</evidence>
<dbReference type="CDD" id="cd01335">
    <property type="entry name" value="Radical_SAM"/>
    <property type="match status" value="1"/>
</dbReference>